<dbReference type="SUPFAM" id="SSF51261">
    <property type="entry name" value="Duplicated hybrid motif"/>
    <property type="match status" value="1"/>
</dbReference>
<feature type="region of interest" description="Disordered" evidence="1">
    <location>
        <begin position="169"/>
        <end position="188"/>
    </location>
</feature>
<dbReference type="Pfam" id="PF01464">
    <property type="entry name" value="SLT"/>
    <property type="match status" value="1"/>
</dbReference>
<dbReference type="InterPro" id="IPR050570">
    <property type="entry name" value="Cell_wall_metabolism_enzyme"/>
</dbReference>
<evidence type="ECO:0000259" key="3">
    <source>
        <dbReference type="Pfam" id="PF01464"/>
    </source>
</evidence>
<dbReference type="InterPro" id="IPR016047">
    <property type="entry name" value="M23ase_b-sheet_dom"/>
</dbReference>
<gene>
    <name evidence="5" type="primary">mepM_2</name>
    <name evidence="5" type="ORF">Psch_03456</name>
</gene>
<dbReference type="Pfam" id="PF01551">
    <property type="entry name" value="Peptidase_M23"/>
    <property type="match status" value="1"/>
</dbReference>
<dbReference type="InterPro" id="IPR008258">
    <property type="entry name" value="Transglycosylase_SLT_dom_1"/>
</dbReference>
<evidence type="ECO:0000256" key="1">
    <source>
        <dbReference type="SAM" id="MobiDB-lite"/>
    </source>
</evidence>
<dbReference type="Gene3D" id="2.70.70.10">
    <property type="entry name" value="Glucose Permease (Domain IIA)"/>
    <property type="match status" value="1"/>
</dbReference>
<evidence type="ECO:0000313" key="6">
    <source>
        <dbReference type="Proteomes" id="UP000298324"/>
    </source>
</evidence>
<evidence type="ECO:0000259" key="4">
    <source>
        <dbReference type="Pfam" id="PF01551"/>
    </source>
</evidence>
<dbReference type="SUPFAM" id="SSF53955">
    <property type="entry name" value="Lysozyme-like"/>
    <property type="match status" value="1"/>
</dbReference>
<keyword evidence="6" id="KW-1185">Reference proteome</keyword>
<dbReference type="CDD" id="cd12797">
    <property type="entry name" value="M23_peptidase"/>
    <property type="match status" value="1"/>
</dbReference>
<feature type="domain" description="Transglycosylase SLT" evidence="3">
    <location>
        <begin position="120"/>
        <end position="242"/>
    </location>
</feature>
<dbReference type="InterPro" id="IPR011055">
    <property type="entry name" value="Dup_hybrid_motif"/>
</dbReference>
<sequence length="400" mass="43043">MKENDTNPGVTDVEVEKAARVAFRGADAVAATTGMASGRVGAAKKIIGDKLLEKATETAFKYKDYWWGVFIPPLVGMGAFFFLLVSLILLFMPIQEQGFNGGSPSVYALAKIPPEYLQIFMAAQKKYDVAWNVLAAIASVESNFRPDPGLSVVGAVGFMQFMPTTWSGNRDPLARDDPSAPSYDTDPKRIASYGGYGEDADGDGVADPYNPWDAVFAAAHLLKANGFHEDPRKAIYAYNHAEWYVDKILDVASTFTSEMLPDATAKGLPVPKDVYLITSPFGNRPNPYDNTRTEFHQGIDIGAPLGTQVLAVNDGTVLSSGWNDGFGLEIVIDHGSYKTQYAHLEFSCVQPGDKVVAGDVIGAVGSSGRSTGPHLHFGVNVNGTWSDPEVFLGAREEAGK</sequence>
<organism evidence="5 6">
    <name type="scientific">Pelotomaculum schinkii</name>
    <dbReference type="NCBI Taxonomy" id="78350"/>
    <lineage>
        <taxon>Bacteria</taxon>
        <taxon>Bacillati</taxon>
        <taxon>Bacillota</taxon>
        <taxon>Clostridia</taxon>
        <taxon>Eubacteriales</taxon>
        <taxon>Desulfotomaculaceae</taxon>
        <taxon>Pelotomaculum</taxon>
    </lineage>
</organism>
<keyword evidence="5" id="KW-0378">Hydrolase</keyword>
<accession>A0A4Y7R6X1</accession>
<keyword evidence="2" id="KW-0472">Membrane</keyword>
<dbReference type="CDD" id="cd13399">
    <property type="entry name" value="Slt35-like"/>
    <property type="match status" value="1"/>
</dbReference>
<dbReference type="PANTHER" id="PTHR21666:SF270">
    <property type="entry name" value="MUREIN HYDROLASE ACTIVATOR ENVC"/>
    <property type="match status" value="1"/>
</dbReference>
<keyword evidence="2" id="KW-0812">Transmembrane</keyword>
<dbReference type="Proteomes" id="UP000298324">
    <property type="component" value="Unassembled WGS sequence"/>
</dbReference>
<dbReference type="PANTHER" id="PTHR21666">
    <property type="entry name" value="PEPTIDASE-RELATED"/>
    <property type="match status" value="1"/>
</dbReference>
<comment type="caution">
    <text evidence="5">The sequence shown here is derived from an EMBL/GenBank/DDBJ whole genome shotgun (WGS) entry which is preliminary data.</text>
</comment>
<dbReference type="AlphaFoldDB" id="A0A4Y7R6X1"/>
<reference evidence="5 6" key="1">
    <citation type="journal article" date="2018" name="Environ. Microbiol.">
        <title>Novel energy conservation strategies and behaviour of Pelotomaculum schinkii driving syntrophic propionate catabolism.</title>
        <authorList>
            <person name="Hidalgo-Ahumada C.A.P."/>
            <person name="Nobu M.K."/>
            <person name="Narihiro T."/>
            <person name="Tamaki H."/>
            <person name="Liu W.T."/>
            <person name="Kamagata Y."/>
            <person name="Stams A.J.M."/>
            <person name="Imachi H."/>
            <person name="Sousa D.Z."/>
        </authorList>
    </citation>
    <scope>NUCLEOTIDE SEQUENCE [LARGE SCALE GENOMIC DNA]</scope>
    <source>
        <strain evidence="5 6">HH</strain>
    </source>
</reference>
<dbReference type="Gene3D" id="1.10.530.10">
    <property type="match status" value="1"/>
</dbReference>
<dbReference type="InterPro" id="IPR023346">
    <property type="entry name" value="Lysozyme-like_dom_sf"/>
</dbReference>
<evidence type="ECO:0000256" key="2">
    <source>
        <dbReference type="SAM" id="Phobius"/>
    </source>
</evidence>
<dbReference type="EC" id="3.4.24.-" evidence="5"/>
<dbReference type="EMBL" id="QFGA01000003">
    <property type="protein sequence ID" value="TEB04694.1"/>
    <property type="molecule type" value="Genomic_DNA"/>
</dbReference>
<name>A0A4Y7R6X1_9FIRM</name>
<dbReference type="GO" id="GO:0004222">
    <property type="term" value="F:metalloendopeptidase activity"/>
    <property type="evidence" value="ECO:0007669"/>
    <property type="project" value="TreeGrafter"/>
</dbReference>
<proteinExistence type="predicted"/>
<feature type="domain" description="M23ase beta-sheet core" evidence="4">
    <location>
        <begin position="295"/>
        <end position="388"/>
    </location>
</feature>
<keyword evidence="2" id="KW-1133">Transmembrane helix</keyword>
<evidence type="ECO:0000313" key="5">
    <source>
        <dbReference type="EMBL" id="TEB04694.1"/>
    </source>
</evidence>
<protein>
    <submittedName>
        <fullName evidence="5">Murein DD-endopeptidase MepM</fullName>
        <ecNumber evidence="5">3.4.24.-</ecNumber>
    </submittedName>
</protein>
<feature type="transmembrane region" description="Helical" evidence="2">
    <location>
        <begin position="65"/>
        <end position="91"/>
    </location>
</feature>